<dbReference type="EMBL" id="FOHX01000012">
    <property type="protein sequence ID" value="SEU34395.1"/>
    <property type="molecule type" value="Genomic_DNA"/>
</dbReference>
<proteinExistence type="predicted"/>
<evidence type="ECO:0000256" key="1">
    <source>
        <dbReference type="ARBA" id="ARBA00023002"/>
    </source>
</evidence>
<dbReference type="SUPFAM" id="SSF51735">
    <property type="entry name" value="NAD(P)-binding Rossmann-fold domains"/>
    <property type="match status" value="1"/>
</dbReference>
<dbReference type="InterPro" id="IPR051267">
    <property type="entry name" value="STEAP_metalloreductase"/>
</dbReference>
<feature type="domain" description="Pyrroline-5-carboxylate reductase catalytic N-terminal" evidence="2">
    <location>
        <begin position="6"/>
        <end position="96"/>
    </location>
</feature>
<organism evidence="3 4">
    <name type="scientific">Nonomuraea wenchangensis</name>
    <dbReference type="NCBI Taxonomy" id="568860"/>
    <lineage>
        <taxon>Bacteria</taxon>
        <taxon>Bacillati</taxon>
        <taxon>Actinomycetota</taxon>
        <taxon>Actinomycetes</taxon>
        <taxon>Streptosporangiales</taxon>
        <taxon>Streptosporangiaceae</taxon>
        <taxon>Nonomuraea</taxon>
    </lineage>
</organism>
<reference evidence="3 4" key="1">
    <citation type="submission" date="2016-10" db="EMBL/GenBank/DDBJ databases">
        <authorList>
            <person name="de Groot N.N."/>
        </authorList>
    </citation>
    <scope>NUCLEOTIDE SEQUENCE [LARGE SCALE GENOMIC DNA]</scope>
    <source>
        <strain evidence="3 4">CGMCC 4.5598</strain>
    </source>
</reference>
<keyword evidence="1" id="KW-0560">Oxidoreductase</keyword>
<dbReference type="Pfam" id="PF03807">
    <property type="entry name" value="F420_oxidored"/>
    <property type="match status" value="1"/>
</dbReference>
<dbReference type="PANTHER" id="PTHR14239">
    <property type="entry name" value="DUDULIN-RELATED"/>
    <property type="match status" value="1"/>
</dbReference>
<dbReference type="OrthoDB" id="5738121at2"/>
<dbReference type="Gene3D" id="3.40.50.720">
    <property type="entry name" value="NAD(P)-binding Rossmann-like Domain"/>
    <property type="match status" value="1"/>
</dbReference>
<dbReference type="InterPro" id="IPR028939">
    <property type="entry name" value="P5C_Rdtase_cat_N"/>
</dbReference>
<evidence type="ECO:0000313" key="4">
    <source>
        <dbReference type="Proteomes" id="UP000199361"/>
    </source>
</evidence>
<evidence type="ECO:0000259" key="2">
    <source>
        <dbReference type="Pfam" id="PF03807"/>
    </source>
</evidence>
<dbReference type="GO" id="GO:0016491">
    <property type="term" value="F:oxidoreductase activity"/>
    <property type="evidence" value="ECO:0007669"/>
    <property type="project" value="UniProtKB-KW"/>
</dbReference>
<dbReference type="RefSeq" id="WP_091088535.1">
    <property type="nucleotide sequence ID" value="NZ_FOHX01000012.1"/>
</dbReference>
<dbReference type="Proteomes" id="UP000199361">
    <property type="component" value="Unassembled WGS sequence"/>
</dbReference>
<dbReference type="AlphaFoldDB" id="A0A1I0L4H0"/>
<keyword evidence="4" id="KW-1185">Reference proteome</keyword>
<gene>
    <name evidence="3" type="ORF">SAMN05421811_11245</name>
</gene>
<dbReference type="STRING" id="568860.SAMN05421811_11245"/>
<sequence>MGRFAVGVVGCGSMGSALAEALILGGQRVLLAGGRGRTAAALAATLPGAHAVPPEVLARDSAIVFLATRLPVSRREVAPLLRGPLEGTVVVDLSNPEPADLRDPEYGSAGELVAELFPRSPVVKALNCVSARRLRAVAHGAPAPTVPIAGNDPAAKQCVSYLLERLGFDVADAGPLHTSKWIEGLAALLRTLAEQEGLGDAVGFRLLRADMTASDQTGVRR</sequence>
<name>A0A1I0L4H0_9ACTN</name>
<accession>A0A1I0L4H0</accession>
<evidence type="ECO:0000313" key="3">
    <source>
        <dbReference type="EMBL" id="SEU34395.1"/>
    </source>
</evidence>
<protein>
    <recommendedName>
        <fullName evidence="2">Pyrroline-5-carboxylate reductase catalytic N-terminal domain-containing protein</fullName>
    </recommendedName>
</protein>
<dbReference type="InterPro" id="IPR036291">
    <property type="entry name" value="NAD(P)-bd_dom_sf"/>
</dbReference>